<dbReference type="EMBL" id="QFOT01000159">
    <property type="protein sequence ID" value="PZP53932.1"/>
    <property type="molecule type" value="Genomic_DNA"/>
</dbReference>
<dbReference type="InterPro" id="IPR021719">
    <property type="entry name" value="Prot_inh_I78"/>
</dbReference>
<proteinExistence type="predicted"/>
<evidence type="ECO:0000313" key="2">
    <source>
        <dbReference type="Proteomes" id="UP000249739"/>
    </source>
</evidence>
<dbReference type="PANTHER" id="PTHR39600:SF1">
    <property type="entry name" value="PEPTIDASE INHIBITOR I78 FAMILY PROTEIN"/>
    <property type="match status" value="1"/>
</dbReference>
<name>A0A2W5HEH3_9BACT</name>
<comment type="caution">
    <text evidence="1">The sequence shown here is derived from an EMBL/GenBank/DDBJ whole genome shotgun (WGS) entry which is preliminary data.</text>
</comment>
<dbReference type="Pfam" id="PF11720">
    <property type="entry name" value="Inhibitor_I78"/>
    <property type="match status" value="1"/>
</dbReference>
<evidence type="ECO:0008006" key="3">
    <source>
        <dbReference type="Google" id="ProtNLM"/>
    </source>
</evidence>
<sequence length="127" mass="12920">MAKNTGKIIGFTLVGVTTLLTLGGVYGLVNSAVSADAGPDTAATIEASPQGNVAVGEAVPAAEAPSSECSFNEWVGKTASEAEAAAKETGRPYRMLPPGAAMTMDYRADRINVELNDQAVVTKVSCG</sequence>
<dbReference type="Proteomes" id="UP000249739">
    <property type="component" value="Unassembled WGS sequence"/>
</dbReference>
<protein>
    <recommendedName>
        <fullName evidence="3">Peptidase inhibitor I78 family protein</fullName>
    </recommendedName>
</protein>
<gene>
    <name evidence="1" type="ORF">DI586_10500</name>
</gene>
<dbReference type="AlphaFoldDB" id="A0A2W5HEH3"/>
<dbReference type="PANTHER" id="PTHR39600">
    <property type="entry name" value="PEPTIDASE INHIBITOR I78 FAMILY PROTEIN"/>
    <property type="match status" value="1"/>
</dbReference>
<organism evidence="1 2">
    <name type="scientific">Micavibrio aeruginosavorus</name>
    <dbReference type="NCBI Taxonomy" id="349221"/>
    <lineage>
        <taxon>Bacteria</taxon>
        <taxon>Pseudomonadati</taxon>
        <taxon>Bdellovibrionota</taxon>
        <taxon>Bdellovibrionia</taxon>
        <taxon>Bdellovibrionales</taxon>
        <taxon>Pseudobdellovibrionaceae</taxon>
        <taxon>Micavibrio</taxon>
    </lineage>
</organism>
<dbReference type="Gene3D" id="3.30.10.10">
    <property type="entry name" value="Trypsin Inhibitor V, subunit A"/>
    <property type="match status" value="1"/>
</dbReference>
<reference evidence="1 2" key="1">
    <citation type="submission" date="2017-08" db="EMBL/GenBank/DDBJ databases">
        <title>Infants hospitalized years apart are colonized by the same room-sourced microbial strains.</title>
        <authorList>
            <person name="Brooks B."/>
            <person name="Olm M.R."/>
            <person name="Firek B.A."/>
            <person name="Baker R."/>
            <person name="Thomas B.C."/>
            <person name="Morowitz M.J."/>
            <person name="Banfield J.F."/>
        </authorList>
    </citation>
    <scope>NUCLEOTIDE SEQUENCE [LARGE SCALE GENOMIC DNA]</scope>
    <source>
        <strain evidence="1">S2_006_000_R2_64</strain>
    </source>
</reference>
<evidence type="ECO:0000313" key="1">
    <source>
        <dbReference type="EMBL" id="PZP53932.1"/>
    </source>
</evidence>
<accession>A0A2W5HEH3</accession>